<sequence>MVERGEDLRADVLKVAHHGERDATGIQFLLAVAPRFAAVTGDDEEDAETLSPEILSRLSQSNIQFFTGKDFSTVDFISDGSDVTAQAAAG</sequence>
<organism evidence="1">
    <name type="scientific">bioreactor metagenome</name>
    <dbReference type="NCBI Taxonomy" id="1076179"/>
    <lineage>
        <taxon>unclassified sequences</taxon>
        <taxon>metagenomes</taxon>
        <taxon>ecological metagenomes</taxon>
    </lineage>
</organism>
<comment type="caution">
    <text evidence="1">The sequence shown here is derived from an EMBL/GenBank/DDBJ whole genome shotgun (WGS) entry which is preliminary data.</text>
</comment>
<dbReference type="InterPro" id="IPR036866">
    <property type="entry name" value="RibonucZ/Hydroxyglut_hydro"/>
</dbReference>
<accession>A0A645GV93</accession>
<name>A0A645GV93_9ZZZZ</name>
<protein>
    <submittedName>
        <fullName evidence="1">Uncharacterized protein</fullName>
    </submittedName>
</protein>
<dbReference type="Gene3D" id="3.60.15.10">
    <property type="entry name" value="Ribonuclease Z/Hydroxyacylglutathione hydrolase-like"/>
    <property type="match status" value="1"/>
</dbReference>
<dbReference type="EMBL" id="VSSQ01081191">
    <property type="protein sequence ID" value="MPN30176.1"/>
    <property type="molecule type" value="Genomic_DNA"/>
</dbReference>
<dbReference type="AlphaFoldDB" id="A0A645GV93"/>
<gene>
    <name evidence="1" type="ORF">SDC9_177634</name>
</gene>
<evidence type="ECO:0000313" key="1">
    <source>
        <dbReference type="EMBL" id="MPN30176.1"/>
    </source>
</evidence>
<reference evidence="1" key="1">
    <citation type="submission" date="2019-08" db="EMBL/GenBank/DDBJ databases">
        <authorList>
            <person name="Kucharzyk K."/>
            <person name="Murdoch R.W."/>
            <person name="Higgins S."/>
            <person name="Loffler F."/>
        </authorList>
    </citation>
    <scope>NUCLEOTIDE SEQUENCE</scope>
</reference>
<proteinExistence type="predicted"/>